<dbReference type="Proteomes" id="UP000620327">
    <property type="component" value="Unassembled WGS sequence"/>
</dbReference>
<dbReference type="GO" id="GO:0016787">
    <property type="term" value="F:hydrolase activity"/>
    <property type="evidence" value="ECO:0007669"/>
    <property type="project" value="UniProtKB-KW"/>
</dbReference>
<name>A0A923SC82_9FIRM</name>
<evidence type="ECO:0000313" key="1">
    <source>
        <dbReference type="EMBL" id="MBC5771787.1"/>
    </source>
</evidence>
<dbReference type="SUPFAM" id="SSF109604">
    <property type="entry name" value="HD-domain/PDEase-like"/>
    <property type="match status" value="1"/>
</dbReference>
<dbReference type="EMBL" id="JACOQI010000022">
    <property type="protein sequence ID" value="MBC5771787.1"/>
    <property type="molecule type" value="Genomic_DNA"/>
</dbReference>
<dbReference type="AlphaFoldDB" id="A0A923SC82"/>
<keyword evidence="2" id="KW-1185">Reference proteome</keyword>
<comment type="caution">
    <text evidence="1">The sequence shown here is derived from an EMBL/GenBank/DDBJ whole genome shotgun (WGS) entry which is preliminary data.</text>
</comment>
<proteinExistence type="predicted"/>
<dbReference type="PANTHER" id="PTHR38659:SF2">
    <property type="entry name" value="HDIG DOMAIN PROTEIN"/>
    <property type="match status" value="1"/>
</dbReference>
<reference evidence="1" key="1">
    <citation type="submission" date="2020-08" db="EMBL/GenBank/DDBJ databases">
        <title>Genome public.</title>
        <authorList>
            <person name="Liu C."/>
            <person name="Sun Q."/>
        </authorList>
    </citation>
    <scope>NUCLEOTIDE SEQUENCE</scope>
    <source>
        <strain evidence="1">BX15</strain>
    </source>
</reference>
<gene>
    <name evidence="1" type="ORF">H8Z83_15925</name>
</gene>
<dbReference type="Gene3D" id="1.10.3210.10">
    <property type="entry name" value="Hypothetical protein af1432"/>
    <property type="match status" value="1"/>
</dbReference>
<accession>A0A923SC82</accession>
<dbReference type="RefSeq" id="WP_187015979.1">
    <property type="nucleotide sequence ID" value="NZ_JACOQI010000022.1"/>
</dbReference>
<keyword evidence="1" id="KW-0378">Hydrolase</keyword>
<protein>
    <submittedName>
        <fullName evidence="1">Hydrolase</fullName>
    </submittedName>
</protein>
<organism evidence="1 2">
    <name type="scientific">Dysosmobacter segnis</name>
    <dbReference type="NCBI Taxonomy" id="2763042"/>
    <lineage>
        <taxon>Bacteria</taxon>
        <taxon>Bacillati</taxon>
        <taxon>Bacillota</taxon>
        <taxon>Clostridia</taxon>
        <taxon>Eubacteriales</taxon>
        <taxon>Oscillospiraceae</taxon>
        <taxon>Dysosmobacter</taxon>
    </lineage>
</organism>
<sequence length="194" mass="21533">MKACPAREEALALLKKYNSEPFHIQHALTVEGVMRWCANELGYGADADFWATVGLLHDVDFEKWPEQHCVKAPELLREIGCSEDLVHAVCSHGYGICCDVEPVEKMEKVLFATDELTGLIGAAARMRPSKSVQDMEVSSLKKKYKDKKFAAGCSRDVINTGAERLGWPIEELMEKTILAMRSCEDAVNEAVSAL</sequence>
<evidence type="ECO:0000313" key="2">
    <source>
        <dbReference type="Proteomes" id="UP000620327"/>
    </source>
</evidence>
<dbReference type="PANTHER" id="PTHR38659">
    <property type="entry name" value="METAL-DEPENDENT PHOSPHOHYDROLASE"/>
    <property type="match status" value="1"/>
</dbReference>